<evidence type="ECO:0000256" key="1">
    <source>
        <dbReference type="ARBA" id="ARBA00006484"/>
    </source>
</evidence>
<organism evidence="4 5">
    <name type="scientific">Mycolicibacterium goodii</name>
    <name type="common">Mycobacterium goodii</name>
    <dbReference type="NCBI Taxonomy" id="134601"/>
    <lineage>
        <taxon>Bacteria</taxon>
        <taxon>Bacillati</taxon>
        <taxon>Actinomycetota</taxon>
        <taxon>Actinomycetes</taxon>
        <taxon>Mycobacteriales</taxon>
        <taxon>Mycobacteriaceae</taxon>
        <taxon>Mycolicibacterium</taxon>
    </lineage>
</organism>
<dbReference type="Proteomes" id="UP000062255">
    <property type="component" value="Chromosome"/>
</dbReference>
<dbReference type="Gene3D" id="3.40.50.720">
    <property type="entry name" value="NAD(P)-binding Rossmann-like Domain"/>
    <property type="match status" value="1"/>
</dbReference>
<comment type="similarity">
    <text evidence="1">Belongs to the short-chain dehydrogenases/reductases (SDR) family.</text>
</comment>
<gene>
    <name evidence="4" type="ORF">AFA91_02120</name>
</gene>
<keyword evidence="2" id="KW-0560">Oxidoreductase</keyword>
<dbReference type="PATRIC" id="fig|134601.6.peg.439"/>
<dbReference type="PRINTS" id="PR00081">
    <property type="entry name" value="GDHRDH"/>
</dbReference>
<accession>A0A0K0X091</accession>
<dbReference type="GO" id="GO:0016491">
    <property type="term" value="F:oxidoreductase activity"/>
    <property type="evidence" value="ECO:0007669"/>
    <property type="project" value="UniProtKB-KW"/>
</dbReference>
<dbReference type="SMART" id="SM00822">
    <property type="entry name" value="PKS_KR"/>
    <property type="match status" value="1"/>
</dbReference>
<protein>
    <submittedName>
        <fullName evidence="4">Short-chain dehydrogenase</fullName>
    </submittedName>
</protein>
<dbReference type="FunFam" id="3.40.50.720:FF:000084">
    <property type="entry name" value="Short-chain dehydrogenase reductase"/>
    <property type="match status" value="1"/>
</dbReference>
<reference evidence="4 5" key="1">
    <citation type="submission" date="2015-07" db="EMBL/GenBank/DDBJ databases">
        <title>Complete genome sequence of Mycobacterium goodii X7B, a facultative thermophilic biodesulfurizing bacterium.</title>
        <authorList>
            <person name="Yu B."/>
            <person name="Li F."/>
            <person name="Xu P."/>
        </authorList>
    </citation>
    <scope>NUCLEOTIDE SEQUENCE [LARGE SCALE GENOMIC DNA]</scope>
    <source>
        <strain evidence="4 5">X7B</strain>
    </source>
</reference>
<dbReference type="PRINTS" id="PR00080">
    <property type="entry name" value="SDRFAMILY"/>
</dbReference>
<evidence type="ECO:0000256" key="2">
    <source>
        <dbReference type="ARBA" id="ARBA00023002"/>
    </source>
</evidence>
<dbReference type="SUPFAM" id="SSF51735">
    <property type="entry name" value="NAD(P)-binding Rossmann-fold domains"/>
    <property type="match status" value="1"/>
</dbReference>
<dbReference type="PANTHER" id="PTHR43639:SF1">
    <property type="entry name" value="SHORT-CHAIN DEHYDROGENASE_REDUCTASE FAMILY PROTEIN"/>
    <property type="match status" value="1"/>
</dbReference>
<dbReference type="OrthoDB" id="9803333at2"/>
<dbReference type="AlphaFoldDB" id="A0A0K0X091"/>
<evidence type="ECO:0000313" key="5">
    <source>
        <dbReference type="Proteomes" id="UP000062255"/>
    </source>
</evidence>
<evidence type="ECO:0000259" key="3">
    <source>
        <dbReference type="SMART" id="SM00822"/>
    </source>
</evidence>
<dbReference type="PROSITE" id="PS00061">
    <property type="entry name" value="ADH_SHORT"/>
    <property type="match status" value="1"/>
</dbReference>
<dbReference type="Pfam" id="PF13561">
    <property type="entry name" value="adh_short_C2"/>
    <property type="match status" value="1"/>
</dbReference>
<dbReference type="InterPro" id="IPR036291">
    <property type="entry name" value="NAD(P)-bd_dom_sf"/>
</dbReference>
<dbReference type="PANTHER" id="PTHR43639">
    <property type="entry name" value="OXIDOREDUCTASE, SHORT-CHAIN DEHYDROGENASE/REDUCTASE FAMILY (AFU_ORTHOLOGUE AFUA_5G02870)"/>
    <property type="match status" value="1"/>
</dbReference>
<dbReference type="RefSeq" id="WP_049743274.1">
    <property type="nucleotide sequence ID" value="NZ_CP012150.1"/>
</dbReference>
<dbReference type="EMBL" id="CP012150">
    <property type="protein sequence ID" value="AKS30865.1"/>
    <property type="molecule type" value="Genomic_DNA"/>
</dbReference>
<feature type="domain" description="Ketoreductase" evidence="3">
    <location>
        <begin position="8"/>
        <end position="196"/>
    </location>
</feature>
<dbReference type="STRING" id="134601.AFA91_02120"/>
<sequence length="255" mass="26483">MSSSLTGKTALVTGGSRGIGRATAERLAQDGAIVALTYNESKAGANEAVASIEKAGGRAVALHADLSDADTIPHLFEQLDAELTRLNGSNTLDLLVNNAGNSGWGGLTDTTPQSWDTMFAVHVRAPFFVVQSALTRIADGGRIINLSSAAATRPMQAVPVYSMAKASINNLTHALALELGPRRITVNAVAPGWTRTDMNAAVRENADMVTAIEADTAVGRFGEASEIAALVAFLASDEAQFVTAQVIEASGGYKL</sequence>
<dbReference type="InterPro" id="IPR020904">
    <property type="entry name" value="Sc_DH/Rdtase_CS"/>
</dbReference>
<proteinExistence type="inferred from homology"/>
<dbReference type="InterPro" id="IPR002347">
    <property type="entry name" value="SDR_fam"/>
</dbReference>
<name>A0A0K0X091_MYCGD</name>
<dbReference type="InterPro" id="IPR057326">
    <property type="entry name" value="KR_dom"/>
</dbReference>
<dbReference type="KEGG" id="mgo:AFA91_02120"/>
<evidence type="ECO:0000313" key="4">
    <source>
        <dbReference type="EMBL" id="AKS30865.1"/>
    </source>
</evidence>